<evidence type="ECO:0000256" key="4">
    <source>
        <dbReference type="ARBA" id="ARBA00022723"/>
    </source>
</evidence>
<dbReference type="Proteomes" id="UP001630127">
    <property type="component" value="Unassembled WGS sequence"/>
</dbReference>
<keyword evidence="8" id="KW-0464">Manganese</keyword>
<proteinExistence type="inferred from homology"/>
<dbReference type="PANTHER" id="PTHR47992">
    <property type="entry name" value="PROTEIN PHOSPHATASE"/>
    <property type="match status" value="1"/>
</dbReference>
<dbReference type="PROSITE" id="PS51746">
    <property type="entry name" value="PPM_2"/>
    <property type="match status" value="1"/>
</dbReference>
<keyword evidence="4" id="KW-0479">Metal-binding</keyword>
<accession>A0ABD2Y271</accession>
<dbReference type="SUPFAM" id="SSF81606">
    <property type="entry name" value="PP2C-like"/>
    <property type="match status" value="1"/>
</dbReference>
<protein>
    <recommendedName>
        <fullName evidence="3">protein-serine/threonine phosphatase</fullName>
        <ecNumber evidence="3">3.1.3.16</ecNumber>
    </recommendedName>
</protein>
<dbReference type="InterPro" id="IPR000222">
    <property type="entry name" value="PP2C_BS"/>
</dbReference>
<evidence type="ECO:0000256" key="8">
    <source>
        <dbReference type="ARBA" id="ARBA00023211"/>
    </source>
</evidence>
<reference evidence="12 13" key="1">
    <citation type="submission" date="2024-11" db="EMBL/GenBank/DDBJ databases">
        <title>A near-complete genome assembly of Cinchona calisaya.</title>
        <authorList>
            <person name="Lian D.C."/>
            <person name="Zhao X.W."/>
            <person name="Wei L."/>
        </authorList>
    </citation>
    <scope>NUCLEOTIDE SEQUENCE [LARGE SCALE GENOMIC DNA]</scope>
    <source>
        <tissue evidence="12">Nenye</tissue>
    </source>
</reference>
<evidence type="ECO:0000256" key="2">
    <source>
        <dbReference type="ARBA" id="ARBA00001946"/>
    </source>
</evidence>
<organism evidence="12 13">
    <name type="scientific">Cinchona calisaya</name>
    <dbReference type="NCBI Taxonomy" id="153742"/>
    <lineage>
        <taxon>Eukaryota</taxon>
        <taxon>Viridiplantae</taxon>
        <taxon>Streptophyta</taxon>
        <taxon>Embryophyta</taxon>
        <taxon>Tracheophyta</taxon>
        <taxon>Spermatophyta</taxon>
        <taxon>Magnoliopsida</taxon>
        <taxon>eudicotyledons</taxon>
        <taxon>Gunneridae</taxon>
        <taxon>Pentapetalae</taxon>
        <taxon>asterids</taxon>
        <taxon>lamiids</taxon>
        <taxon>Gentianales</taxon>
        <taxon>Rubiaceae</taxon>
        <taxon>Cinchonoideae</taxon>
        <taxon>Cinchoneae</taxon>
        <taxon>Cinchona</taxon>
    </lineage>
</organism>
<keyword evidence="5 9" id="KW-0378">Hydrolase</keyword>
<evidence type="ECO:0000256" key="3">
    <source>
        <dbReference type="ARBA" id="ARBA00013081"/>
    </source>
</evidence>
<comment type="cofactor">
    <cofactor evidence="1">
        <name>Mn(2+)</name>
        <dbReference type="ChEBI" id="CHEBI:29035"/>
    </cofactor>
</comment>
<evidence type="ECO:0000256" key="9">
    <source>
        <dbReference type="RuleBase" id="RU003465"/>
    </source>
</evidence>
<name>A0ABD2Y271_9GENT</name>
<dbReference type="PROSITE" id="PS01032">
    <property type="entry name" value="PPM_1"/>
    <property type="match status" value="1"/>
</dbReference>
<keyword evidence="6" id="KW-0460">Magnesium</keyword>
<dbReference type="Gene3D" id="3.60.40.10">
    <property type="entry name" value="PPM-type phosphatase domain"/>
    <property type="match status" value="1"/>
</dbReference>
<comment type="caution">
    <text evidence="12">The sequence shown here is derived from an EMBL/GenBank/DDBJ whole genome shotgun (WGS) entry which is preliminary data.</text>
</comment>
<dbReference type="Pfam" id="PF00481">
    <property type="entry name" value="PP2C"/>
    <property type="match status" value="1"/>
</dbReference>
<dbReference type="InterPro" id="IPR036457">
    <property type="entry name" value="PPM-type-like_dom_sf"/>
</dbReference>
<evidence type="ECO:0000256" key="6">
    <source>
        <dbReference type="ARBA" id="ARBA00022842"/>
    </source>
</evidence>
<evidence type="ECO:0000259" key="11">
    <source>
        <dbReference type="PROSITE" id="PS51746"/>
    </source>
</evidence>
<feature type="domain" description="PPM-type phosphatase" evidence="11">
    <location>
        <begin position="60"/>
        <end position="394"/>
    </location>
</feature>
<dbReference type="InterPro" id="IPR015655">
    <property type="entry name" value="PP2C"/>
</dbReference>
<sequence>MQSFSISSENNSISGSCSLKRKRPPKIEIPNVLREIAVDKDFSVRECAPLKDAVCSSGYGVGVFSLKGKKKFMEDAHKIVSCSLDKKGFFGVYDGHGGSKAAEFVADNLHINIFEMQKNSSGNAPKDEDIRAGYLKTDKDFLSQSLGSGACCVTALIEGKDIIVSNLGDCRAVLCRGGMAEALTKDHRAGQEDERKRIEDKGGFVQHHRGAWRVHGILAVSRSIGDAHLKDWVPAEPDTEMISLTKDMEYLILASDGLWEEVGNQEAVEIVVRSCSGEEKLISGSINMSPSPKLRRISLKSRSIGQIPISKRTGENWKGIEANFGSENDSPPSKSQRISIMNQTKLKTTYSDQENSCFETKPTSDRLVAACEELVNLAVTRGSLDDITVMIIDLNLFKD</sequence>
<feature type="compositionally biased region" description="Low complexity" evidence="10">
    <location>
        <begin position="1"/>
        <end position="18"/>
    </location>
</feature>
<keyword evidence="7 9" id="KW-0904">Protein phosphatase</keyword>
<evidence type="ECO:0000313" key="12">
    <source>
        <dbReference type="EMBL" id="KAL3501121.1"/>
    </source>
</evidence>
<dbReference type="AlphaFoldDB" id="A0ABD2Y271"/>
<feature type="region of interest" description="Disordered" evidence="10">
    <location>
        <begin position="1"/>
        <end position="21"/>
    </location>
</feature>
<dbReference type="SMART" id="SM00332">
    <property type="entry name" value="PP2Cc"/>
    <property type="match status" value="1"/>
</dbReference>
<evidence type="ECO:0000256" key="10">
    <source>
        <dbReference type="SAM" id="MobiDB-lite"/>
    </source>
</evidence>
<gene>
    <name evidence="12" type="ORF">ACH5RR_035570</name>
</gene>
<dbReference type="InterPro" id="IPR001932">
    <property type="entry name" value="PPM-type_phosphatase-like_dom"/>
</dbReference>
<evidence type="ECO:0000256" key="7">
    <source>
        <dbReference type="ARBA" id="ARBA00022912"/>
    </source>
</evidence>
<dbReference type="EMBL" id="JBJUIK010000015">
    <property type="protein sequence ID" value="KAL3501121.1"/>
    <property type="molecule type" value="Genomic_DNA"/>
</dbReference>
<dbReference type="CDD" id="cd00143">
    <property type="entry name" value="PP2Cc"/>
    <property type="match status" value="1"/>
</dbReference>
<comment type="cofactor">
    <cofactor evidence="2">
        <name>Mg(2+)</name>
        <dbReference type="ChEBI" id="CHEBI:18420"/>
    </cofactor>
</comment>
<evidence type="ECO:0000256" key="1">
    <source>
        <dbReference type="ARBA" id="ARBA00001936"/>
    </source>
</evidence>
<evidence type="ECO:0000313" key="13">
    <source>
        <dbReference type="Proteomes" id="UP001630127"/>
    </source>
</evidence>
<comment type="similarity">
    <text evidence="9">Belongs to the PP2C family.</text>
</comment>
<dbReference type="GO" id="GO:0004722">
    <property type="term" value="F:protein serine/threonine phosphatase activity"/>
    <property type="evidence" value="ECO:0007669"/>
    <property type="project" value="UniProtKB-EC"/>
</dbReference>
<dbReference type="EC" id="3.1.3.16" evidence="3"/>
<evidence type="ECO:0000256" key="5">
    <source>
        <dbReference type="ARBA" id="ARBA00022801"/>
    </source>
</evidence>
<dbReference type="GO" id="GO:0046872">
    <property type="term" value="F:metal ion binding"/>
    <property type="evidence" value="ECO:0007669"/>
    <property type="project" value="UniProtKB-KW"/>
</dbReference>
<keyword evidence="13" id="KW-1185">Reference proteome</keyword>